<dbReference type="GO" id="GO:0005615">
    <property type="term" value="C:extracellular space"/>
    <property type="evidence" value="ECO:0007669"/>
    <property type="project" value="TreeGrafter"/>
</dbReference>
<dbReference type="InterPro" id="IPR014347">
    <property type="entry name" value="Tautomerase/MIF_sf"/>
</dbReference>
<dbReference type="SUPFAM" id="SSF55331">
    <property type="entry name" value="Tautomerase/MIF"/>
    <property type="match status" value="1"/>
</dbReference>
<dbReference type="Pfam" id="PF01187">
    <property type="entry name" value="MIF"/>
    <property type="match status" value="1"/>
</dbReference>
<evidence type="ECO:0000256" key="1">
    <source>
        <dbReference type="ARBA" id="ARBA00005851"/>
    </source>
</evidence>
<organism evidence="2 3">
    <name type="scientific">Sesamum angolense</name>
    <dbReference type="NCBI Taxonomy" id="2727404"/>
    <lineage>
        <taxon>Eukaryota</taxon>
        <taxon>Viridiplantae</taxon>
        <taxon>Streptophyta</taxon>
        <taxon>Embryophyta</taxon>
        <taxon>Tracheophyta</taxon>
        <taxon>Spermatophyta</taxon>
        <taxon>Magnoliopsida</taxon>
        <taxon>eudicotyledons</taxon>
        <taxon>Gunneridae</taxon>
        <taxon>Pentapetalae</taxon>
        <taxon>asterids</taxon>
        <taxon>lamiids</taxon>
        <taxon>Lamiales</taxon>
        <taxon>Pedaliaceae</taxon>
        <taxon>Sesamum</taxon>
    </lineage>
</organism>
<comment type="similarity">
    <text evidence="1">Belongs to the MIF family.</text>
</comment>
<protein>
    <recommendedName>
        <fullName evidence="4">Macrophage migration inhibitory factor</fullName>
    </recommendedName>
</protein>
<dbReference type="EMBL" id="JACGWL010000008">
    <property type="protein sequence ID" value="KAK4396072.1"/>
    <property type="molecule type" value="Genomic_DNA"/>
</dbReference>
<proteinExistence type="inferred from homology"/>
<evidence type="ECO:0000313" key="2">
    <source>
        <dbReference type="EMBL" id="KAK4396072.1"/>
    </source>
</evidence>
<dbReference type="Gene3D" id="3.30.429.10">
    <property type="entry name" value="Macrophage Migration Inhibitory Factor"/>
    <property type="match status" value="1"/>
</dbReference>
<reference evidence="2" key="1">
    <citation type="submission" date="2020-06" db="EMBL/GenBank/DDBJ databases">
        <authorList>
            <person name="Li T."/>
            <person name="Hu X."/>
            <person name="Zhang T."/>
            <person name="Song X."/>
            <person name="Zhang H."/>
            <person name="Dai N."/>
            <person name="Sheng W."/>
            <person name="Hou X."/>
            <person name="Wei L."/>
        </authorList>
    </citation>
    <scope>NUCLEOTIDE SEQUENCE</scope>
    <source>
        <strain evidence="2">K16</strain>
        <tissue evidence="2">Leaf</tissue>
    </source>
</reference>
<dbReference type="GO" id="GO:0050178">
    <property type="term" value="F:phenylpyruvate tautomerase activity"/>
    <property type="evidence" value="ECO:0007669"/>
    <property type="project" value="TreeGrafter"/>
</dbReference>
<dbReference type="AlphaFoldDB" id="A0AAE1WMX5"/>
<accession>A0AAE1WMX5</accession>
<reference evidence="2" key="2">
    <citation type="journal article" date="2024" name="Plant">
        <title>Genomic evolution and insights into agronomic trait innovations of Sesamum species.</title>
        <authorList>
            <person name="Miao H."/>
            <person name="Wang L."/>
            <person name="Qu L."/>
            <person name="Liu H."/>
            <person name="Sun Y."/>
            <person name="Le M."/>
            <person name="Wang Q."/>
            <person name="Wei S."/>
            <person name="Zheng Y."/>
            <person name="Lin W."/>
            <person name="Duan Y."/>
            <person name="Cao H."/>
            <person name="Xiong S."/>
            <person name="Wang X."/>
            <person name="Wei L."/>
            <person name="Li C."/>
            <person name="Ma Q."/>
            <person name="Ju M."/>
            <person name="Zhao R."/>
            <person name="Li G."/>
            <person name="Mu C."/>
            <person name="Tian Q."/>
            <person name="Mei H."/>
            <person name="Zhang T."/>
            <person name="Gao T."/>
            <person name="Zhang H."/>
        </authorList>
    </citation>
    <scope>NUCLEOTIDE SEQUENCE</scope>
    <source>
        <strain evidence="2">K16</strain>
    </source>
</reference>
<name>A0AAE1WMX5_9LAMI</name>
<dbReference type="Proteomes" id="UP001289374">
    <property type="component" value="Unassembled WGS sequence"/>
</dbReference>
<dbReference type="PANTHER" id="PTHR11954">
    <property type="entry name" value="D-DOPACHROME DECARBOXYLASE"/>
    <property type="match status" value="1"/>
</dbReference>
<dbReference type="InterPro" id="IPR001398">
    <property type="entry name" value="Macrophage_inhib_fac"/>
</dbReference>
<dbReference type="PANTHER" id="PTHR11954:SF25">
    <property type="entry name" value="LS1-LIKE PROTEIN"/>
    <property type="match status" value="1"/>
</dbReference>
<gene>
    <name evidence="2" type="ORF">Sango_1443800</name>
</gene>
<sequence length="116" mass="12488">MPCLDISTNVNLHGVDTDSLLSDLTKAVSQIVGKPENFVMILVKGSVALTFGGNKEPAALGEIVAMGGIDSEVKRKLIATIGSILENKLRIPRTRFVLKVFDTTMGRRSPNPNPKL</sequence>
<comment type="caution">
    <text evidence="2">The sequence shown here is derived from an EMBL/GenBank/DDBJ whole genome shotgun (WGS) entry which is preliminary data.</text>
</comment>
<evidence type="ECO:0008006" key="4">
    <source>
        <dbReference type="Google" id="ProtNLM"/>
    </source>
</evidence>
<keyword evidence="3" id="KW-1185">Reference proteome</keyword>
<evidence type="ECO:0000313" key="3">
    <source>
        <dbReference type="Proteomes" id="UP001289374"/>
    </source>
</evidence>